<feature type="region of interest" description="Disordered" evidence="1">
    <location>
        <begin position="94"/>
        <end position="119"/>
    </location>
</feature>
<accession>A0A0E0EE08</accession>
<reference evidence="2" key="1">
    <citation type="submission" date="2015-04" db="UniProtKB">
        <authorList>
            <consortium name="EnsemblPlants"/>
        </authorList>
    </citation>
    <scope>IDENTIFICATION</scope>
</reference>
<keyword evidence="3" id="KW-1185">Reference proteome</keyword>
<dbReference type="HOGENOM" id="CLU_2065256_0_0_1"/>
<evidence type="ECO:0000256" key="1">
    <source>
        <dbReference type="SAM" id="MobiDB-lite"/>
    </source>
</evidence>
<organism evidence="2">
    <name type="scientific">Oryza meridionalis</name>
    <dbReference type="NCBI Taxonomy" id="40149"/>
    <lineage>
        <taxon>Eukaryota</taxon>
        <taxon>Viridiplantae</taxon>
        <taxon>Streptophyta</taxon>
        <taxon>Embryophyta</taxon>
        <taxon>Tracheophyta</taxon>
        <taxon>Spermatophyta</taxon>
        <taxon>Magnoliopsida</taxon>
        <taxon>Liliopsida</taxon>
        <taxon>Poales</taxon>
        <taxon>Poaceae</taxon>
        <taxon>BOP clade</taxon>
        <taxon>Oryzoideae</taxon>
        <taxon>Oryzeae</taxon>
        <taxon>Oryzinae</taxon>
        <taxon>Oryza</taxon>
    </lineage>
</organism>
<dbReference type="Gramene" id="OMERI07G17810.2">
    <property type="protein sequence ID" value="OMERI07G17810.2"/>
    <property type="gene ID" value="OMERI07G17810"/>
</dbReference>
<proteinExistence type="predicted"/>
<dbReference type="Proteomes" id="UP000008021">
    <property type="component" value="Chromosome 7"/>
</dbReference>
<sequence>MAMTKMPPSPFHLSSPSPLSISPRLASSLPRRWLGWFLPAPPLLLLLARRPASWPLRHARFGQPPLLPDSRPSSRALARAPRAGVNRFWERGGAARPASLVPPPPLAVRHRRTEGSMTR</sequence>
<name>A0A0E0EE08_9ORYZ</name>
<feature type="compositionally biased region" description="Low complexity" evidence="1">
    <location>
        <begin position="11"/>
        <end position="20"/>
    </location>
</feature>
<reference evidence="2" key="2">
    <citation type="submission" date="2018-05" db="EMBL/GenBank/DDBJ databases">
        <title>OmerRS3 (Oryza meridionalis Reference Sequence Version 3).</title>
        <authorList>
            <person name="Zhang J."/>
            <person name="Kudrna D."/>
            <person name="Lee S."/>
            <person name="Talag J."/>
            <person name="Welchert J."/>
            <person name="Wing R.A."/>
        </authorList>
    </citation>
    <scope>NUCLEOTIDE SEQUENCE [LARGE SCALE GENOMIC DNA]</scope>
    <source>
        <strain evidence="2">cv. OR44</strain>
    </source>
</reference>
<feature type="region of interest" description="Disordered" evidence="1">
    <location>
        <begin position="1"/>
        <end position="20"/>
    </location>
</feature>
<protein>
    <submittedName>
        <fullName evidence="2">Uncharacterized protein</fullName>
    </submittedName>
</protein>
<dbReference type="EnsemblPlants" id="OMERI07G17810.2">
    <property type="protein sequence ID" value="OMERI07G17810.2"/>
    <property type="gene ID" value="OMERI07G17810"/>
</dbReference>
<dbReference type="AlphaFoldDB" id="A0A0E0EE08"/>
<evidence type="ECO:0000313" key="2">
    <source>
        <dbReference type="EnsemblPlants" id="OMERI07G17810.2"/>
    </source>
</evidence>
<evidence type="ECO:0000313" key="3">
    <source>
        <dbReference type="Proteomes" id="UP000008021"/>
    </source>
</evidence>